<dbReference type="PANTHER" id="PTHR46917:SF1">
    <property type="entry name" value="MORN REPEAT-CONTAINING PROTEIN 2"/>
    <property type="match status" value="1"/>
</dbReference>
<proteinExistence type="predicted"/>
<dbReference type="EMBL" id="HBGT01028931">
    <property type="protein sequence ID" value="CAD9442384.1"/>
    <property type="molecule type" value="Transcribed_RNA"/>
</dbReference>
<organism evidence="2">
    <name type="scientific">Florenciella parvula</name>
    <dbReference type="NCBI Taxonomy" id="236787"/>
    <lineage>
        <taxon>Eukaryota</taxon>
        <taxon>Sar</taxon>
        <taxon>Stramenopiles</taxon>
        <taxon>Ochrophyta</taxon>
        <taxon>Dictyochophyceae</taxon>
        <taxon>Florenciellales</taxon>
        <taxon>Florenciella</taxon>
    </lineage>
</organism>
<name>A0A7S2GAS0_9STRA</name>
<dbReference type="Gene3D" id="2.20.110.10">
    <property type="entry name" value="Histone H3 K4-specific methyltransferase SET7/9 N-terminal domain"/>
    <property type="match status" value="2"/>
</dbReference>
<sequence length="138" mass="15195">MAETPAEAPLVHTGSFVFIDGSKYDGQFIEEEGKKSRHGNGTFVDGPETYAGSWVNDAMEGEGTFNFASGATYVGGFANSQFDGEGKYTWADGASYQGGWKQNKMHGKGLYIDTEFVRWKGDFHNGKFFNGKSYITLR</sequence>
<reference evidence="2" key="1">
    <citation type="submission" date="2021-01" db="EMBL/GenBank/DDBJ databases">
        <authorList>
            <person name="Corre E."/>
            <person name="Pelletier E."/>
            <person name="Niang G."/>
            <person name="Scheremetjew M."/>
            <person name="Finn R."/>
            <person name="Kale V."/>
            <person name="Holt S."/>
            <person name="Cochrane G."/>
            <person name="Meng A."/>
            <person name="Brown T."/>
            <person name="Cohen L."/>
        </authorList>
    </citation>
    <scope>NUCLEOTIDE SEQUENCE</scope>
    <source>
        <strain evidence="2">RCC1693</strain>
    </source>
</reference>
<protein>
    <recommendedName>
        <fullName evidence="3">MORN repeat-containing protein 5</fullName>
    </recommendedName>
</protein>
<dbReference type="InterPro" id="IPR003409">
    <property type="entry name" value="MORN"/>
</dbReference>
<dbReference type="SMART" id="SM00698">
    <property type="entry name" value="MORN"/>
    <property type="match status" value="3"/>
</dbReference>
<evidence type="ECO:0008006" key="3">
    <source>
        <dbReference type="Google" id="ProtNLM"/>
    </source>
</evidence>
<dbReference type="AlphaFoldDB" id="A0A7S2GAS0"/>
<keyword evidence="1" id="KW-0677">Repeat</keyword>
<accession>A0A7S2GAS0</accession>
<dbReference type="SUPFAM" id="SSF82185">
    <property type="entry name" value="Histone H3 K4-specific methyltransferase SET7/9 N-terminal domain"/>
    <property type="match status" value="1"/>
</dbReference>
<evidence type="ECO:0000256" key="1">
    <source>
        <dbReference type="ARBA" id="ARBA00022737"/>
    </source>
</evidence>
<dbReference type="PANTHER" id="PTHR46917">
    <property type="entry name" value="MORN REPEAT-CONTAINING PROTEIN 2"/>
    <property type="match status" value="1"/>
</dbReference>
<dbReference type="FunFam" id="2.20.110.10:FF:000025">
    <property type="entry name" value="MORN repeat, putative"/>
    <property type="match status" value="1"/>
</dbReference>
<dbReference type="InterPro" id="IPR052849">
    <property type="entry name" value="MORN_repeat_protein"/>
</dbReference>
<gene>
    <name evidence="2" type="ORF">FPAR1323_LOCUS15115</name>
</gene>
<dbReference type="Pfam" id="PF02493">
    <property type="entry name" value="MORN"/>
    <property type="match status" value="3"/>
</dbReference>
<evidence type="ECO:0000313" key="2">
    <source>
        <dbReference type="EMBL" id="CAD9442384.1"/>
    </source>
</evidence>